<dbReference type="GO" id="GO:0005634">
    <property type="term" value="C:nucleus"/>
    <property type="evidence" value="ECO:0007669"/>
    <property type="project" value="TreeGrafter"/>
</dbReference>
<dbReference type="InterPro" id="IPR038765">
    <property type="entry name" value="Papain-like_cys_pep_sf"/>
</dbReference>
<dbReference type="PANTHER" id="PTHR12606">
    <property type="entry name" value="SENTRIN/SUMO-SPECIFIC PROTEASE"/>
    <property type="match status" value="1"/>
</dbReference>
<dbReference type="SUPFAM" id="SSF54001">
    <property type="entry name" value="Cysteine proteinases"/>
    <property type="match status" value="1"/>
</dbReference>
<dbReference type="Pfam" id="PF02902">
    <property type="entry name" value="Peptidase_C48"/>
    <property type="match status" value="1"/>
</dbReference>
<evidence type="ECO:0000259" key="6">
    <source>
        <dbReference type="PROSITE" id="PS50600"/>
    </source>
</evidence>
<dbReference type="InterPro" id="IPR003653">
    <property type="entry name" value="Peptidase_C48_C"/>
</dbReference>
<feature type="compositionally biased region" description="Basic and acidic residues" evidence="5">
    <location>
        <begin position="394"/>
        <end position="406"/>
    </location>
</feature>
<proteinExistence type="inferred from homology"/>
<accession>A0A3P6FKH2</accession>
<evidence type="ECO:0000256" key="3">
    <source>
        <dbReference type="ARBA" id="ARBA00022801"/>
    </source>
</evidence>
<comment type="similarity">
    <text evidence="1">Belongs to the peptidase C48 family.</text>
</comment>
<evidence type="ECO:0000256" key="1">
    <source>
        <dbReference type="ARBA" id="ARBA00005234"/>
    </source>
</evidence>
<feature type="compositionally biased region" description="Polar residues" evidence="5">
    <location>
        <begin position="369"/>
        <end position="378"/>
    </location>
</feature>
<keyword evidence="3" id="KW-0378">Hydrolase</keyword>
<reference evidence="7" key="1">
    <citation type="submission" date="2018-11" db="EMBL/GenBank/DDBJ databases">
        <authorList>
            <consortium name="Genoscope - CEA"/>
            <person name="William W."/>
        </authorList>
    </citation>
    <scope>NUCLEOTIDE SEQUENCE</scope>
</reference>
<feature type="domain" description="Ubiquitin-like protease family profile" evidence="6">
    <location>
        <begin position="474"/>
        <end position="693"/>
    </location>
</feature>
<keyword evidence="2" id="KW-0645">Protease</keyword>
<dbReference type="Gene3D" id="3.40.395.10">
    <property type="entry name" value="Adenoviral Proteinase, Chain A"/>
    <property type="match status" value="1"/>
</dbReference>
<dbReference type="InterPro" id="IPR015410">
    <property type="entry name" value="DUF1985"/>
</dbReference>
<dbReference type="GO" id="GO:0016929">
    <property type="term" value="F:deSUMOylase activity"/>
    <property type="evidence" value="ECO:0007669"/>
    <property type="project" value="TreeGrafter"/>
</dbReference>
<sequence>MPELPRRIHTLGEEPSAVHSISYHTCWTLHAALKKALHDDEYEELKESKLGVFIKFQDLGFDWASRLVHYMLGFQLYIKKKYELWSLVGPELVKFSLLEFENFTGLNCEYIEDLERPHYVVTKELTSFWEMLGVHVEAGPSTQEIITSFERCEGWSRDDRKQLAYLAIFSGYIEGRRYSTPTRVTLRVRVYTALPELGATYGNPLPNNPSPPILAYKVHIFYLLQTRVINFVQKDIGEMFPKWEFDVEDTPAENIIKLMVVKKPWKWTMDCWEVTAKKKVVKEDSPRPRKKGRKEAPAEASEEAAAEASEEVTMTVGGLTKEDIKTMFKDIVDAMREGFGTCLKEIKYLSERVEAVEKKVCITTKRKGTSSQNTTSPLKPTLEPGSESVNGTNEGRKSLAEDKRPDVPAAVPAAVPADASSSKDKAPEPILKEDARYQEKRDAALALCRAKSDRTRKLAASQQSPYTTNSTARVIIPNKKLYPGYNPFVPIDKKKLKELVDWLKTCLHYRTPLDKKPRTSRTWWYQILRTSLEMCFLDHLFAQQWRFNFKDFKDSEPDQNSLGRKLPGGVCDYYAGTIPSFCQSNKVWGTDIDDIYAPVNYADTYWIVMWISIPKRHIVVFDSICSSISSEELDVVMEPFLYMVPYLLVECASSDEQYAQYCLEPFTYERPTNIPPARAGDCGVYTLKYIECHALGIKFSKKNFAKANGKTMRDKMAVDIFQELPDAHEFENKDSDANLGAYEG</sequence>
<dbReference type="PANTHER" id="PTHR12606:SF136">
    <property type="entry name" value="ULP1 PROTEASE FAMILY PROTEIN"/>
    <property type="match status" value="1"/>
</dbReference>
<dbReference type="EMBL" id="LR031877">
    <property type="protein sequence ID" value="VDD43379.1"/>
    <property type="molecule type" value="Genomic_DNA"/>
</dbReference>
<feature type="region of interest" description="Disordered" evidence="5">
    <location>
        <begin position="365"/>
        <end position="407"/>
    </location>
</feature>
<protein>
    <recommendedName>
        <fullName evidence="6">Ubiquitin-like protease family profile domain-containing protein</fullName>
    </recommendedName>
</protein>
<dbReference type="GO" id="GO:0006508">
    <property type="term" value="P:proteolysis"/>
    <property type="evidence" value="ECO:0007669"/>
    <property type="project" value="UniProtKB-KW"/>
</dbReference>
<dbReference type="GO" id="GO:0016926">
    <property type="term" value="P:protein desumoylation"/>
    <property type="evidence" value="ECO:0007669"/>
    <property type="project" value="TreeGrafter"/>
</dbReference>
<dbReference type="Pfam" id="PF09331">
    <property type="entry name" value="DUF1985"/>
    <property type="match status" value="1"/>
</dbReference>
<evidence type="ECO:0000256" key="5">
    <source>
        <dbReference type="SAM" id="MobiDB-lite"/>
    </source>
</evidence>
<organism evidence="7">
    <name type="scientific">Brassica oleracea</name>
    <name type="common">Wild cabbage</name>
    <dbReference type="NCBI Taxonomy" id="3712"/>
    <lineage>
        <taxon>Eukaryota</taxon>
        <taxon>Viridiplantae</taxon>
        <taxon>Streptophyta</taxon>
        <taxon>Embryophyta</taxon>
        <taxon>Tracheophyta</taxon>
        <taxon>Spermatophyta</taxon>
        <taxon>Magnoliopsida</taxon>
        <taxon>eudicotyledons</taxon>
        <taxon>Gunneridae</taxon>
        <taxon>Pentapetalae</taxon>
        <taxon>rosids</taxon>
        <taxon>malvids</taxon>
        <taxon>Brassicales</taxon>
        <taxon>Brassicaceae</taxon>
        <taxon>Brassiceae</taxon>
        <taxon>Brassica</taxon>
    </lineage>
</organism>
<evidence type="ECO:0000313" key="7">
    <source>
        <dbReference type="EMBL" id="VDD43379.1"/>
    </source>
</evidence>
<evidence type="ECO:0000256" key="2">
    <source>
        <dbReference type="ARBA" id="ARBA00022670"/>
    </source>
</evidence>
<name>A0A3P6FKH2_BRAOL</name>
<feature type="region of interest" description="Disordered" evidence="5">
    <location>
        <begin position="282"/>
        <end position="311"/>
    </location>
</feature>
<keyword evidence="4" id="KW-0788">Thiol protease</keyword>
<gene>
    <name evidence="7" type="ORF">BOLC5T30926H</name>
</gene>
<dbReference type="AlphaFoldDB" id="A0A3P6FKH2"/>
<feature type="compositionally biased region" description="Acidic residues" evidence="5">
    <location>
        <begin position="300"/>
        <end position="310"/>
    </location>
</feature>
<evidence type="ECO:0000256" key="4">
    <source>
        <dbReference type="ARBA" id="ARBA00022807"/>
    </source>
</evidence>
<dbReference type="PROSITE" id="PS50600">
    <property type="entry name" value="ULP_PROTEASE"/>
    <property type="match status" value="1"/>
</dbReference>